<protein>
    <recommendedName>
        <fullName evidence="3">3,4-dihydroxy-2-butanone-4-phosphate synthase</fullName>
        <ecNumber evidence="3">4.1.99.12</ecNumber>
    </recommendedName>
</protein>
<gene>
    <name evidence="9" type="ORF">US40_C0008G0020</name>
</gene>
<dbReference type="UniPathway" id="UPA00275">
    <property type="reaction ID" value="UER00399"/>
</dbReference>
<dbReference type="InterPro" id="IPR000422">
    <property type="entry name" value="DHBP_synthase_RibB"/>
</dbReference>
<accession>A0A0G0JB13</accession>
<evidence type="ECO:0000256" key="4">
    <source>
        <dbReference type="ARBA" id="ARBA00022619"/>
    </source>
</evidence>
<keyword evidence="8" id="KW-0456">Lyase</keyword>
<dbReference type="InterPro" id="IPR017945">
    <property type="entry name" value="DHBP_synth_RibB-like_a/b_dom"/>
</dbReference>
<keyword evidence="4" id="KW-0686">Riboflavin biosynthesis</keyword>
<comment type="pathway">
    <text evidence="2">Cofactor biosynthesis; riboflavin biosynthesis; 2-hydroxy-3-oxobutyl phosphate from D-ribulose 5-phosphate: step 1/1.</text>
</comment>
<keyword evidence="7" id="KW-0464">Manganese</keyword>
<evidence type="ECO:0000256" key="8">
    <source>
        <dbReference type="ARBA" id="ARBA00023239"/>
    </source>
</evidence>
<dbReference type="GO" id="GO:0005829">
    <property type="term" value="C:cytosol"/>
    <property type="evidence" value="ECO:0007669"/>
    <property type="project" value="TreeGrafter"/>
</dbReference>
<dbReference type="GO" id="GO:0009231">
    <property type="term" value="P:riboflavin biosynthetic process"/>
    <property type="evidence" value="ECO:0007669"/>
    <property type="project" value="UniProtKB-UniPathway"/>
</dbReference>
<dbReference type="GO" id="GO:0008686">
    <property type="term" value="F:3,4-dihydroxy-2-butanone-4-phosphate synthase activity"/>
    <property type="evidence" value="ECO:0007669"/>
    <property type="project" value="UniProtKB-EC"/>
</dbReference>
<evidence type="ECO:0000313" key="10">
    <source>
        <dbReference type="Proteomes" id="UP000034917"/>
    </source>
</evidence>
<dbReference type="Gene3D" id="3.90.870.10">
    <property type="entry name" value="DHBP synthase"/>
    <property type="match status" value="1"/>
</dbReference>
<evidence type="ECO:0000256" key="3">
    <source>
        <dbReference type="ARBA" id="ARBA00012153"/>
    </source>
</evidence>
<evidence type="ECO:0000256" key="2">
    <source>
        <dbReference type="ARBA" id="ARBA00004904"/>
    </source>
</evidence>
<name>A0A0G0JB13_9BACT</name>
<keyword evidence="5" id="KW-0479">Metal-binding</keyword>
<dbReference type="EMBL" id="LBSV01000008">
    <property type="protein sequence ID" value="KKQ25426.1"/>
    <property type="molecule type" value="Genomic_DNA"/>
</dbReference>
<comment type="caution">
    <text evidence="9">The sequence shown here is derived from an EMBL/GenBank/DDBJ whole genome shotgun (WGS) entry which is preliminary data.</text>
</comment>
<sequence length="221" mass="25527">MIKKTVLNKVKLDLLGGRPIMLFDFPNRENETDLVYYGKNVKPNSIKDLRINAGAPLTVYIDYESAEKIGITTYVNLISKIKSNNFLTYKALIKNKKEMIDARFSLSFDYRNNKTGCSHYETSITIRKLAELIKKNKYNEFGRVFKSPGHVPLIISSKRLLLDRRGHSEMLIKLTRILHMLPIVIASEMIHPITLKSMNYSEAKKYARKKNIIFLEGKDLL</sequence>
<dbReference type="EC" id="4.1.99.12" evidence="3"/>
<dbReference type="PANTHER" id="PTHR21327">
    <property type="entry name" value="GTP CYCLOHYDROLASE II-RELATED"/>
    <property type="match status" value="1"/>
</dbReference>
<organism evidence="9 10">
    <name type="scientific">Candidatus Roizmanbacteria bacterium GW2011_GWC2_37_13</name>
    <dbReference type="NCBI Taxonomy" id="1618486"/>
    <lineage>
        <taxon>Bacteria</taxon>
        <taxon>Candidatus Roizmaniibacteriota</taxon>
    </lineage>
</organism>
<comment type="function">
    <text evidence="1">Catalyzes the conversion of D-ribulose 5-phosphate to formate and 3,4-dihydroxy-2-butanone 4-phosphate.</text>
</comment>
<dbReference type="Proteomes" id="UP000034917">
    <property type="component" value="Unassembled WGS sequence"/>
</dbReference>
<reference evidence="9 10" key="1">
    <citation type="journal article" date="2015" name="Nature">
        <title>rRNA introns, odd ribosomes, and small enigmatic genomes across a large radiation of phyla.</title>
        <authorList>
            <person name="Brown C.T."/>
            <person name="Hug L.A."/>
            <person name="Thomas B.C."/>
            <person name="Sharon I."/>
            <person name="Castelle C.J."/>
            <person name="Singh A."/>
            <person name="Wilkins M.J."/>
            <person name="Williams K.H."/>
            <person name="Banfield J.F."/>
        </authorList>
    </citation>
    <scope>NUCLEOTIDE SEQUENCE [LARGE SCALE GENOMIC DNA]</scope>
</reference>
<dbReference type="Pfam" id="PF00926">
    <property type="entry name" value="DHBP_synthase"/>
    <property type="match status" value="1"/>
</dbReference>
<dbReference type="AlphaFoldDB" id="A0A0G0JB13"/>
<dbReference type="PANTHER" id="PTHR21327:SF46">
    <property type="entry name" value="3,4-DIHYDROXY-2-BUTANONE 4-PHOSPHATE SYNTHASE"/>
    <property type="match status" value="1"/>
</dbReference>
<evidence type="ECO:0000313" key="9">
    <source>
        <dbReference type="EMBL" id="KKQ25426.1"/>
    </source>
</evidence>
<evidence type="ECO:0000256" key="1">
    <source>
        <dbReference type="ARBA" id="ARBA00002284"/>
    </source>
</evidence>
<dbReference type="GO" id="GO:0046872">
    <property type="term" value="F:metal ion binding"/>
    <property type="evidence" value="ECO:0007669"/>
    <property type="project" value="UniProtKB-KW"/>
</dbReference>
<evidence type="ECO:0000256" key="5">
    <source>
        <dbReference type="ARBA" id="ARBA00022723"/>
    </source>
</evidence>
<proteinExistence type="predicted"/>
<keyword evidence="6" id="KW-0460">Magnesium</keyword>
<evidence type="ECO:0000256" key="7">
    <source>
        <dbReference type="ARBA" id="ARBA00023211"/>
    </source>
</evidence>
<dbReference type="SUPFAM" id="SSF55821">
    <property type="entry name" value="YrdC/RibB"/>
    <property type="match status" value="1"/>
</dbReference>
<evidence type="ECO:0000256" key="6">
    <source>
        <dbReference type="ARBA" id="ARBA00022842"/>
    </source>
</evidence>